<evidence type="ECO:0000256" key="2">
    <source>
        <dbReference type="ARBA" id="ARBA00005417"/>
    </source>
</evidence>
<keyword evidence="4" id="KW-1003">Cell membrane</keyword>
<dbReference type="PROSITE" id="PS50893">
    <property type="entry name" value="ABC_TRANSPORTER_2"/>
    <property type="match status" value="1"/>
</dbReference>
<dbReference type="InterPro" id="IPR003593">
    <property type="entry name" value="AAA+_ATPase"/>
</dbReference>
<protein>
    <submittedName>
        <fullName evidence="9">Peptide/nickel transport system ATP-binding protein</fullName>
    </submittedName>
</protein>
<evidence type="ECO:0000256" key="5">
    <source>
        <dbReference type="ARBA" id="ARBA00022741"/>
    </source>
</evidence>
<keyword evidence="7" id="KW-0472">Membrane</keyword>
<dbReference type="Pfam" id="PF00005">
    <property type="entry name" value="ABC_tran"/>
    <property type="match status" value="1"/>
</dbReference>
<evidence type="ECO:0000259" key="8">
    <source>
        <dbReference type="PROSITE" id="PS50893"/>
    </source>
</evidence>
<dbReference type="Gene3D" id="3.40.50.300">
    <property type="entry name" value="P-loop containing nucleotide triphosphate hydrolases"/>
    <property type="match status" value="1"/>
</dbReference>
<dbReference type="RefSeq" id="WP_283425559.1">
    <property type="nucleotide sequence ID" value="NZ_FXTY01000003.1"/>
</dbReference>
<dbReference type="SMART" id="SM00382">
    <property type="entry name" value="AAA"/>
    <property type="match status" value="1"/>
</dbReference>
<keyword evidence="6 9" id="KW-0067">ATP-binding</keyword>
<organism evidence="9 10">
    <name type="scientific">Shimia sagamensis</name>
    <dbReference type="NCBI Taxonomy" id="1566352"/>
    <lineage>
        <taxon>Bacteria</taxon>
        <taxon>Pseudomonadati</taxon>
        <taxon>Pseudomonadota</taxon>
        <taxon>Alphaproteobacteria</taxon>
        <taxon>Rhodobacterales</taxon>
        <taxon>Roseobacteraceae</taxon>
    </lineage>
</organism>
<comment type="similarity">
    <text evidence="2">Belongs to the ABC transporter superfamily.</text>
</comment>
<feature type="domain" description="ABC transporter" evidence="8">
    <location>
        <begin position="6"/>
        <end position="257"/>
    </location>
</feature>
<evidence type="ECO:0000256" key="6">
    <source>
        <dbReference type="ARBA" id="ARBA00022840"/>
    </source>
</evidence>
<sequence>MADPVLKIDGLEVLFPGFSGDVHAVNGVDLDVQPGEIVGLVGESGSAKSVTAMTALGLLPAGAFRQSAGTISILGRDVATMSEREMNKLRGGDVAMIFQEPQTALNPTKTIGKQMLRVIELHSNLRGLAARDRAIELLKDMRINDAEEILGRYPFELSGGMRQRILIGMAFACSPKLLVADEPTTALDVTVQRQVLQLLHAKARQTGASVLFISHDLAVISQFCDRIYVMYAGRVVESGPAQKVLGNPQHPYTAALIEALPEDANPGEPLASIPGTVPNLVNPPKGCAFQARCRHAHAACDSRPVLTDVGTKHQAACWLREEISA</sequence>
<dbReference type="CDD" id="cd03257">
    <property type="entry name" value="ABC_NikE_OppD_transporters"/>
    <property type="match status" value="1"/>
</dbReference>
<dbReference type="Proteomes" id="UP001157961">
    <property type="component" value="Unassembled WGS sequence"/>
</dbReference>
<evidence type="ECO:0000256" key="4">
    <source>
        <dbReference type="ARBA" id="ARBA00022475"/>
    </source>
</evidence>
<keyword evidence="10" id="KW-1185">Reference proteome</keyword>
<gene>
    <name evidence="9" type="ORF">SAMN06265373_10393</name>
</gene>
<dbReference type="Pfam" id="PF08352">
    <property type="entry name" value="oligo_HPY"/>
    <property type="match status" value="1"/>
</dbReference>
<evidence type="ECO:0000256" key="3">
    <source>
        <dbReference type="ARBA" id="ARBA00022448"/>
    </source>
</evidence>
<dbReference type="SUPFAM" id="SSF52540">
    <property type="entry name" value="P-loop containing nucleoside triphosphate hydrolases"/>
    <property type="match status" value="1"/>
</dbReference>
<dbReference type="InterPro" id="IPR003439">
    <property type="entry name" value="ABC_transporter-like_ATP-bd"/>
</dbReference>
<comment type="subcellular location">
    <subcellularLocation>
        <location evidence="1">Cell inner membrane</location>
        <topology evidence="1">Peripheral membrane protein</topology>
    </subcellularLocation>
</comment>
<reference evidence="9 10" key="1">
    <citation type="submission" date="2017-05" db="EMBL/GenBank/DDBJ databases">
        <authorList>
            <person name="Varghese N."/>
            <person name="Submissions S."/>
        </authorList>
    </citation>
    <scope>NUCLEOTIDE SEQUENCE [LARGE SCALE GENOMIC DNA]</scope>
    <source>
        <strain evidence="9 10">DSM 29734</strain>
    </source>
</reference>
<evidence type="ECO:0000256" key="1">
    <source>
        <dbReference type="ARBA" id="ARBA00004417"/>
    </source>
</evidence>
<accession>A0ABY1NVD4</accession>
<evidence type="ECO:0000256" key="7">
    <source>
        <dbReference type="ARBA" id="ARBA00023136"/>
    </source>
</evidence>
<dbReference type="InterPro" id="IPR027417">
    <property type="entry name" value="P-loop_NTPase"/>
</dbReference>
<keyword evidence="3" id="KW-0813">Transport</keyword>
<proteinExistence type="inferred from homology"/>
<dbReference type="PROSITE" id="PS00211">
    <property type="entry name" value="ABC_TRANSPORTER_1"/>
    <property type="match status" value="1"/>
</dbReference>
<dbReference type="NCBIfam" id="TIGR01727">
    <property type="entry name" value="oligo_HPY"/>
    <property type="match status" value="1"/>
</dbReference>
<dbReference type="PANTHER" id="PTHR43297:SF7">
    <property type="entry name" value="D,D-DIPEPTIDE TRANSPORT ATP-BINDING PROTEIN DDPD-RELATED"/>
    <property type="match status" value="1"/>
</dbReference>
<dbReference type="PANTHER" id="PTHR43297">
    <property type="entry name" value="OLIGOPEPTIDE TRANSPORT ATP-BINDING PROTEIN APPD"/>
    <property type="match status" value="1"/>
</dbReference>
<dbReference type="InterPro" id="IPR017871">
    <property type="entry name" value="ABC_transporter-like_CS"/>
</dbReference>
<comment type="caution">
    <text evidence="9">The sequence shown here is derived from an EMBL/GenBank/DDBJ whole genome shotgun (WGS) entry which is preliminary data.</text>
</comment>
<evidence type="ECO:0000313" key="10">
    <source>
        <dbReference type="Proteomes" id="UP001157961"/>
    </source>
</evidence>
<dbReference type="InterPro" id="IPR013563">
    <property type="entry name" value="Oligopep_ABC_C"/>
</dbReference>
<dbReference type="EMBL" id="FXTY01000003">
    <property type="protein sequence ID" value="SMP16908.1"/>
    <property type="molecule type" value="Genomic_DNA"/>
</dbReference>
<name>A0ABY1NVD4_9RHOB</name>
<dbReference type="InterPro" id="IPR050388">
    <property type="entry name" value="ABC_Ni/Peptide_Import"/>
</dbReference>
<dbReference type="GO" id="GO:0005524">
    <property type="term" value="F:ATP binding"/>
    <property type="evidence" value="ECO:0007669"/>
    <property type="project" value="UniProtKB-KW"/>
</dbReference>
<evidence type="ECO:0000313" key="9">
    <source>
        <dbReference type="EMBL" id="SMP16908.1"/>
    </source>
</evidence>
<keyword evidence="5" id="KW-0547">Nucleotide-binding</keyword>